<accession>A0A922HZD6</accession>
<evidence type="ECO:0000259" key="7">
    <source>
        <dbReference type="Pfam" id="PF02318"/>
    </source>
</evidence>
<reference evidence="9" key="2">
    <citation type="journal article" date="2022" name="Res Sq">
        <title>Comparative Genomics Reveals Insights into the Divergent Evolution of Astigmatic Mites and Household Pest Adaptations.</title>
        <authorList>
            <person name="Xiong Q."/>
            <person name="Wan A.T.-Y."/>
            <person name="Liu X.-Y."/>
            <person name="Fung C.S.-H."/>
            <person name="Xiao X."/>
            <person name="Malainual N."/>
            <person name="Hou J."/>
            <person name="Wang L."/>
            <person name="Wang M."/>
            <person name="Yang K."/>
            <person name="Cui Y."/>
            <person name="Leung E."/>
            <person name="Nong W."/>
            <person name="Shin S.-K."/>
            <person name="Au S."/>
            <person name="Jeong K.Y."/>
            <person name="Chew F.T."/>
            <person name="Hui J."/>
            <person name="Leung T.F."/>
            <person name="Tungtrongchitr A."/>
            <person name="Zhong N."/>
            <person name="Liu Z."/>
            <person name="Tsui S."/>
        </authorList>
    </citation>
    <scope>NUCLEOTIDE SEQUENCE</scope>
    <source>
        <strain evidence="9">Derf</strain>
        <tissue evidence="9">Whole organism</tissue>
    </source>
</reference>
<feature type="domain" description="FYVE-type zinc finger" evidence="7">
    <location>
        <begin position="633"/>
        <end position="728"/>
    </location>
</feature>
<evidence type="ECO:0000256" key="4">
    <source>
        <dbReference type="ARBA" id="ARBA00023136"/>
    </source>
</evidence>
<gene>
    <name evidence="9" type="primary">DCST2</name>
    <name evidence="9" type="ORF">DERF_008152</name>
</gene>
<dbReference type="AlphaFoldDB" id="A0A922HZD6"/>
<keyword evidence="10" id="KW-1185">Reference proteome</keyword>
<keyword evidence="2 6" id="KW-0812">Transmembrane</keyword>
<reference evidence="9" key="1">
    <citation type="submission" date="2013-05" db="EMBL/GenBank/DDBJ databases">
        <authorList>
            <person name="Yim A.K.Y."/>
            <person name="Chan T.F."/>
            <person name="Ji K.M."/>
            <person name="Liu X.Y."/>
            <person name="Zhou J.W."/>
            <person name="Li R.Q."/>
            <person name="Yang K.Y."/>
            <person name="Li J."/>
            <person name="Li M."/>
            <person name="Law P.T.W."/>
            <person name="Wu Y.L."/>
            <person name="Cai Z.L."/>
            <person name="Qin H."/>
            <person name="Bao Y."/>
            <person name="Leung R.K.K."/>
            <person name="Ng P.K.S."/>
            <person name="Zou J."/>
            <person name="Zhong X.J."/>
            <person name="Ran P.X."/>
            <person name="Zhong N.S."/>
            <person name="Liu Z.G."/>
            <person name="Tsui S.K.W."/>
        </authorList>
    </citation>
    <scope>NUCLEOTIDE SEQUENCE</scope>
    <source>
        <strain evidence="9">Derf</strain>
        <tissue evidence="9">Whole organism</tissue>
    </source>
</reference>
<dbReference type="InterPro" id="IPR051856">
    <property type="entry name" value="CSR-E3_Ligase_Protein"/>
</dbReference>
<evidence type="ECO:0000256" key="5">
    <source>
        <dbReference type="SAM" id="Coils"/>
    </source>
</evidence>
<feature type="transmembrane region" description="Helical" evidence="6">
    <location>
        <begin position="119"/>
        <end position="137"/>
    </location>
</feature>
<keyword evidence="3 6" id="KW-1133">Transmembrane helix</keyword>
<dbReference type="Proteomes" id="UP000790347">
    <property type="component" value="Unassembled WGS sequence"/>
</dbReference>
<sequence>MGAVFSSIFRVPMRIFRRLSIMYDLRNLKIIKMAKAKERLRQQYEKQQEQEEEENQMNDVYPDFVMEKPQKIVKSTKPDGNRMETFVNFLRQIFNVNQIRFLFVLMKSDTKENDISRRFLLFWMGISYTLLYFYIQVYVFEKFQTLTLLLVTVMAITTIILPQFSRWAQSFSLILMPRSVMIVLRGAILSVIAFQIHTVTRFNIERNYKILVTSIQCNVRKTERFASQSKSFGFGDTRGQKSFRFNFVNPFKPFVESVKSYALSISEFFQRTQAYLDKVNAVGNWIADKFTWLPSIDFGITGFLVDNIAKPLGNQVNQITDNIGKQILSWFEIKFHSNYHFYWKSSQPNQTIGSVIADSLNEVVERHSYIQYVMSFVEQLVHFYVFTVFILIFFPPLLYIYKFRRRPSFDNFYITDKLIAYDEEMVASGGTGVGLESIFPLRFVELFMYVRRTDPILTIQELQSALMSFIVDFLLLSYVLTFMLVDFIMVHVVVQFAKIYEFVYELALPEQFPKFLQILNTSSDASSPMKNLIDADTFVQDYQVFRQDIRQCLPIVSDIDWAPYRKCLTYFGLLMLWKTIRPYINRTRSVVCTNLYPKLAQSRVVYLYNHIWFQRMIMDVTMAVMSQDYTKAIRIVWQFVKQNYNIRKLERQRLKREKQKQGAAGLVDTLLGAPNMSPLNNCAICNKSFEQNELIQCPGNNCQVLLCWQCYKTATTEPNYRCKQCDTAYEQFLEDVSEVIDSSMNDELDF</sequence>
<comment type="subcellular location">
    <subcellularLocation>
        <location evidence="1">Membrane</location>
        <topology evidence="1">Multi-pass membrane protein</topology>
    </subcellularLocation>
</comment>
<evidence type="ECO:0000256" key="2">
    <source>
        <dbReference type="ARBA" id="ARBA00022692"/>
    </source>
</evidence>
<protein>
    <submittedName>
        <fullName evidence="9">DC-STAMP-like protein</fullName>
    </submittedName>
</protein>
<organism evidence="9 10">
    <name type="scientific">Dermatophagoides farinae</name>
    <name type="common">American house dust mite</name>
    <dbReference type="NCBI Taxonomy" id="6954"/>
    <lineage>
        <taxon>Eukaryota</taxon>
        <taxon>Metazoa</taxon>
        <taxon>Ecdysozoa</taxon>
        <taxon>Arthropoda</taxon>
        <taxon>Chelicerata</taxon>
        <taxon>Arachnida</taxon>
        <taxon>Acari</taxon>
        <taxon>Acariformes</taxon>
        <taxon>Sarcoptiformes</taxon>
        <taxon>Astigmata</taxon>
        <taxon>Psoroptidia</taxon>
        <taxon>Analgoidea</taxon>
        <taxon>Pyroglyphidae</taxon>
        <taxon>Dermatophagoidinae</taxon>
        <taxon>Dermatophagoides</taxon>
    </lineage>
</organism>
<evidence type="ECO:0000313" key="9">
    <source>
        <dbReference type="EMBL" id="KAH9517479.1"/>
    </source>
</evidence>
<evidence type="ECO:0000313" key="10">
    <source>
        <dbReference type="Proteomes" id="UP000790347"/>
    </source>
</evidence>
<dbReference type="PANTHER" id="PTHR21041">
    <property type="entry name" value="DENDRITIC CELL-SPECIFIC TRANSMEMBRANE PROTEIN"/>
    <property type="match status" value="1"/>
</dbReference>
<evidence type="ECO:0000259" key="8">
    <source>
        <dbReference type="Pfam" id="PF07782"/>
    </source>
</evidence>
<feature type="domain" description="Dendritic cell-specific transmembrane protein-like" evidence="8">
    <location>
        <begin position="409"/>
        <end position="608"/>
    </location>
</feature>
<name>A0A922HZD6_DERFA</name>
<feature type="coiled-coil region" evidence="5">
    <location>
        <begin position="30"/>
        <end position="57"/>
    </location>
</feature>
<feature type="transmembrane region" description="Helical" evidence="6">
    <location>
        <begin position="381"/>
        <end position="401"/>
    </location>
</feature>
<comment type="caution">
    <text evidence="9">The sequence shown here is derived from an EMBL/GenBank/DDBJ whole genome shotgun (WGS) entry which is preliminary data.</text>
</comment>
<keyword evidence="4 6" id="KW-0472">Membrane</keyword>
<proteinExistence type="predicted"/>
<keyword evidence="5" id="KW-0175">Coiled coil</keyword>
<evidence type="ECO:0000256" key="6">
    <source>
        <dbReference type="SAM" id="Phobius"/>
    </source>
</evidence>
<dbReference type="Pfam" id="PF02318">
    <property type="entry name" value="FYVE_2"/>
    <property type="match status" value="1"/>
</dbReference>
<evidence type="ECO:0000256" key="3">
    <source>
        <dbReference type="ARBA" id="ARBA00022989"/>
    </source>
</evidence>
<evidence type="ECO:0000256" key="1">
    <source>
        <dbReference type="ARBA" id="ARBA00004141"/>
    </source>
</evidence>
<dbReference type="EMBL" id="ASGP02000003">
    <property type="protein sequence ID" value="KAH9517479.1"/>
    <property type="molecule type" value="Genomic_DNA"/>
</dbReference>
<dbReference type="InterPro" id="IPR012858">
    <property type="entry name" value="DC_STAMP-like"/>
</dbReference>
<feature type="transmembrane region" description="Helical" evidence="6">
    <location>
        <begin position="173"/>
        <end position="196"/>
    </location>
</feature>
<feature type="transmembrane region" description="Helical" evidence="6">
    <location>
        <begin position="143"/>
        <end position="161"/>
    </location>
</feature>
<feature type="transmembrane region" description="Helical" evidence="6">
    <location>
        <begin position="473"/>
        <end position="494"/>
    </location>
</feature>
<dbReference type="GO" id="GO:0016020">
    <property type="term" value="C:membrane"/>
    <property type="evidence" value="ECO:0007669"/>
    <property type="project" value="UniProtKB-SubCell"/>
</dbReference>
<dbReference type="InterPro" id="IPR041282">
    <property type="entry name" value="FYVE_2"/>
</dbReference>
<dbReference type="Pfam" id="PF07782">
    <property type="entry name" value="DC_STAMP"/>
    <property type="match status" value="1"/>
</dbReference>